<evidence type="ECO:0008006" key="2">
    <source>
        <dbReference type="Google" id="ProtNLM"/>
    </source>
</evidence>
<proteinExistence type="predicted"/>
<comment type="caution">
    <text evidence="1">The sequence shown here is derived from an EMBL/GenBank/DDBJ whole genome shotgun (WGS) entry which is preliminary data.</text>
</comment>
<name>A0A5J4RZH3_9ZZZZ</name>
<organism evidence="1">
    <name type="scientific">termite gut metagenome</name>
    <dbReference type="NCBI Taxonomy" id="433724"/>
    <lineage>
        <taxon>unclassified sequences</taxon>
        <taxon>metagenomes</taxon>
        <taxon>organismal metagenomes</taxon>
    </lineage>
</organism>
<protein>
    <recommendedName>
        <fullName evidence="2">Lipoprotein</fullName>
    </recommendedName>
</protein>
<sequence>MKTILLNVVFLLFLLAGCQSELKEFEFSFTIENISSYKISLEIDHEKNYCIQEQNIFFDLQEKRENIKTRTGKLTNDELAEFKTLISRSRLFNMKNSYGFEQDSNPNDPLSNLIYQISYTVSGRTKYISIRPNETNKYSGNFLILLTCLNKFISLHRS</sequence>
<gene>
    <name evidence="1" type="ORF">EZS27_013367</name>
</gene>
<dbReference type="PROSITE" id="PS51257">
    <property type="entry name" value="PROKAR_LIPOPROTEIN"/>
    <property type="match status" value="1"/>
</dbReference>
<dbReference type="EMBL" id="SNRY01000599">
    <property type="protein sequence ID" value="KAA6338645.1"/>
    <property type="molecule type" value="Genomic_DNA"/>
</dbReference>
<evidence type="ECO:0000313" key="1">
    <source>
        <dbReference type="EMBL" id="KAA6338645.1"/>
    </source>
</evidence>
<dbReference type="AlphaFoldDB" id="A0A5J4RZH3"/>
<reference evidence="1" key="1">
    <citation type="submission" date="2019-03" db="EMBL/GenBank/DDBJ databases">
        <title>Single cell metagenomics reveals metabolic interactions within the superorganism composed of flagellate Streblomastix strix and complex community of Bacteroidetes bacteria on its surface.</title>
        <authorList>
            <person name="Treitli S.C."/>
            <person name="Kolisko M."/>
            <person name="Husnik F."/>
            <person name="Keeling P."/>
            <person name="Hampl V."/>
        </authorList>
    </citation>
    <scope>NUCLEOTIDE SEQUENCE</scope>
    <source>
        <strain evidence="1">STM</strain>
    </source>
</reference>
<accession>A0A5J4RZH3</accession>